<dbReference type="InterPro" id="IPR013636">
    <property type="entry name" value="ARMH3_C"/>
</dbReference>
<keyword evidence="2" id="KW-0812">Transmembrane</keyword>
<comment type="subcellular location">
    <subcellularLocation>
        <location evidence="1">Membrane</location>
    </subcellularLocation>
</comment>
<dbReference type="PANTHER" id="PTHR13608">
    <property type="entry name" value="ARMADILLO-LIKE HELICAL DOMAIN-CONTAINING PROTEIN 3"/>
    <property type="match status" value="1"/>
</dbReference>
<dbReference type="OrthoDB" id="2012278at2759"/>
<dbReference type="EMBL" id="LODT01000022">
    <property type="protein sequence ID" value="KYQ94419.1"/>
    <property type="molecule type" value="Genomic_DNA"/>
</dbReference>
<comment type="caution">
    <text evidence="6">The sequence shown here is derived from an EMBL/GenBank/DDBJ whole genome shotgun (WGS) entry which is preliminary data.</text>
</comment>
<dbReference type="STRING" id="361077.A0A151ZKJ0"/>
<keyword evidence="4" id="KW-0472">Membrane</keyword>
<gene>
    <name evidence="6" type="ORF">DLAC_04715</name>
</gene>
<name>A0A151ZKJ0_TIELA</name>
<dbReference type="InParanoid" id="A0A151ZKJ0"/>
<dbReference type="Proteomes" id="UP000076078">
    <property type="component" value="Unassembled WGS sequence"/>
</dbReference>
<dbReference type="GO" id="GO:0005829">
    <property type="term" value="C:cytosol"/>
    <property type="evidence" value="ECO:0007669"/>
    <property type="project" value="TreeGrafter"/>
</dbReference>
<evidence type="ECO:0000256" key="4">
    <source>
        <dbReference type="ARBA" id="ARBA00023136"/>
    </source>
</evidence>
<keyword evidence="3" id="KW-1133">Transmembrane helix</keyword>
<proteinExistence type="predicted"/>
<dbReference type="OMA" id="YEATHLN"/>
<evidence type="ECO:0000313" key="7">
    <source>
        <dbReference type="Proteomes" id="UP000076078"/>
    </source>
</evidence>
<evidence type="ECO:0000256" key="1">
    <source>
        <dbReference type="ARBA" id="ARBA00004370"/>
    </source>
</evidence>
<dbReference type="PANTHER" id="PTHR13608:SF3">
    <property type="entry name" value="ARMADILLO-LIKE HELICAL DOMAIN-CONTAINING PROTEIN 3"/>
    <property type="match status" value="1"/>
</dbReference>
<dbReference type="InterPro" id="IPR039868">
    <property type="entry name" value="ARMD3-like"/>
</dbReference>
<evidence type="ECO:0000256" key="2">
    <source>
        <dbReference type="ARBA" id="ARBA00022692"/>
    </source>
</evidence>
<evidence type="ECO:0000313" key="6">
    <source>
        <dbReference type="EMBL" id="KYQ94419.1"/>
    </source>
</evidence>
<evidence type="ECO:0000256" key="3">
    <source>
        <dbReference type="ARBA" id="ARBA00022989"/>
    </source>
</evidence>
<dbReference type="GO" id="GO:0016020">
    <property type="term" value="C:membrane"/>
    <property type="evidence" value="ECO:0007669"/>
    <property type="project" value="UniProtKB-SubCell"/>
</dbReference>
<evidence type="ECO:0000259" key="5">
    <source>
        <dbReference type="SMART" id="SM01158"/>
    </source>
</evidence>
<organism evidence="6 7">
    <name type="scientific">Tieghemostelium lacteum</name>
    <name type="common">Slime mold</name>
    <name type="synonym">Dictyostelium lacteum</name>
    <dbReference type="NCBI Taxonomy" id="361077"/>
    <lineage>
        <taxon>Eukaryota</taxon>
        <taxon>Amoebozoa</taxon>
        <taxon>Evosea</taxon>
        <taxon>Eumycetozoa</taxon>
        <taxon>Dictyostelia</taxon>
        <taxon>Dictyosteliales</taxon>
        <taxon>Raperosteliaceae</taxon>
        <taxon>Tieghemostelium</taxon>
    </lineage>
</organism>
<dbReference type="SMART" id="SM01158">
    <property type="entry name" value="DUF1741"/>
    <property type="match status" value="1"/>
</dbReference>
<feature type="domain" description="Armadillo-like helical" evidence="5">
    <location>
        <begin position="518"/>
        <end position="743"/>
    </location>
</feature>
<dbReference type="FunCoup" id="A0A151ZKJ0">
    <property type="interactions" value="288"/>
</dbReference>
<reference evidence="6 7" key="1">
    <citation type="submission" date="2015-12" db="EMBL/GenBank/DDBJ databases">
        <title>Dictyostelia acquired genes for synthesis and detection of signals that induce cell-type specialization by lateral gene transfer from prokaryotes.</title>
        <authorList>
            <person name="Gloeckner G."/>
            <person name="Schaap P."/>
        </authorList>
    </citation>
    <scope>NUCLEOTIDE SEQUENCE [LARGE SCALE GENOMIC DNA]</scope>
    <source>
        <strain evidence="6 7">TK</strain>
    </source>
</reference>
<dbReference type="Pfam" id="PF08427">
    <property type="entry name" value="ARMH3_C"/>
    <property type="match status" value="1"/>
</dbReference>
<protein>
    <recommendedName>
        <fullName evidence="5">Armadillo-like helical domain-containing protein</fullName>
    </recommendedName>
</protein>
<accession>A0A151ZKJ0</accession>
<dbReference type="AlphaFoldDB" id="A0A151ZKJ0"/>
<keyword evidence="7" id="KW-1185">Reference proteome</keyword>
<sequence>MQINHRNIILIDKTEYINHSIYSYYNSYYNNFSYNRRIQEEKELENQNNSDSYQTRLNLYFYNNHFNQSSKTSDDCQPLCFCYHYLYRGMILSVLLDFPYGIDSDTFILKEYDRLKMLQEQQGPKHTEILLRREDSFGGRKALKEKFVEIYEALFNGEDPSQGQPQFWEQLFLIKVNIPFLERCIILTSEDHLLALKPNLNKIFTQSCLWLKDTSTLRLVHVIETLSILLKSIFRKKFNNFGFDILNILCGIENADQIITDLMKDLDRIMADQSVELKVKVGVVNLLNIISTATDFINQNTLLQYLMIVDIFPTLMNLLMVPELPKDTARIILCLICQLCNYQKYEIHNPYHKNLSTGLTEQDKLARLASVITDIFRDQNEFYQEQYREPNSTLYSRVGGYLSSWVYTPKVVHSRSFYELGSALTILFELFHHNEQFIQLVIRGTHTDTLNNLIKQFFTYCSYLASDTQKDSKILFSKISITILIIMSECKELEDYFHDVKSTCYIFIFSKRALYPDPKEIEKNPLSIHVVELLSQFIKCNLKGKISMDIHQCAVDCLQRIVSYEKKTQTRLNHKWNDTWNSLFSLIGLVPTLPNDIQKTQSMHVAISAVNIFNLFINYGDSFLSSPNDYSDLFYEIIRSGKVFDNLYQYLEGVDPNLTISLHNIKIIIQHFNEKLQQWSVEHPEVTLTSIQVSKVINENFGSLKLKLQENLDVYEPYVENQKESLFFRHFTKDIILDLKKQIPCVNL</sequence>